<dbReference type="Pfam" id="PF00004">
    <property type="entry name" value="AAA"/>
    <property type="match status" value="1"/>
</dbReference>
<gene>
    <name evidence="11" type="ORF">Esi_0044_0064</name>
</gene>
<dbReference type="Pfam" id="PF25361">
    <property type="entry name" value="AAA_lid_RFC1"/>
    <property type="match status" value="1"/>
</dbReference>
<feature type="compositionally biased region" description="Low complexity" evidence="9">
    <location>
        <begin position="352"/>
        <end position="366"/>
    </location>
</feature>
<feature type="region of interest" description="Disordered" evidence="9">
    <location>
        <begin position="336"/>
        <end position="371"/>
    </location>
</feature>
<dbReference type="InterPro" id="IPR027417">
    <property type="entry name" value="P-loop_NTPase"/>
</dbReference>
<dbReference type="SUPFAM" id="SSF52540">
    <property type="entry name" value="P-loop containing nucleoside triphosphate hydrolases"/>
    <property type="match status" value="1"/>
</dbReference>
<dbReference type="InterPro" id="IPR012178">
    <property type="entry name" value="RFC1"/>
</dbReference>
<dbReference type="GO" id="GO:0005663">
    <property type="term" value="C:DNA replication factor C complex"/>
    <property type="evidence" value="ECO:0007669"/>
    <property type="project" value="InterPro"/>
</dbReference>
<evidence type="ECO:0000259" key="10">
    <source>
        <dbReference type="PROSITE" id="PS50172"/>
    </source>
</evidence>
<dbReference type="GO" id="GO:0005634">
    <property type="term" value="C:nucleus"/>
    <property type="evidence" value="ECO:0007669"/>
    <property type="project" value="UniProtKB-SubCell"/>
</dbReference>
<keyword evidence="12" id="KW-1185">Reference proteome</keyword>
<dbReference type="Gene3D" id="1.10.8.60">
    <property type="match status" value="1"/>
</dbReference>
<dbReference type="InterPro" id="IPR003959">
    <property type="entry name" value="ATPase_AAA_core"/>
</dbReference>
<keyword evidence="5 8" id="KW-0547">Nucleotide-binding</keyword>
<dbReference type="CDD" id="cd18140">
    <property type="entry name" value="HLD_clamp_RFC"/>
    <property type="match status" value="1"/>
</dbReference>
<dbReference type="FunFam" id="3.40.50.300:FF:000395">
    <property type="entry name" value="Replication factor C subunit 1"/>
    <property type="match status" value="1"/>
</dbReference>
<dbReference type="SMART" id="SM00382">
    <property type="entry name" value="AAA"/>
    <property type="match status" value="1"/>
</dbReference>
<dbReference type="Pfam" id="PF00533">
    <property type="entry name" value="BRCT"/>
    <property type="match status" value="1"/>
</dbReference>
<organism evidence="11 12">
    <name type="scientific">Ectocarpus siliculosus</name>
    <name type="common">Brown alga</name>
    <name type="synonym">Conferva siliculosa</name>
    <dbReference type="NCBI Taxonomy" id="2880"/>
    <lineage>
        <taxon>Eukaryota</taxon>
        <taxon>Sar</taxon>
        <taxon>Stramenopiles</taxon>
        <taxon>Ochrophyta</taxon>
        <taxon>PX clade</taxon>
        <taxon>Phaeophyceae</taxon>
        <taxon>Ectocarpales</taxon>
        <taxon>Ectocarpaceae</taxon>
        <taxon>Ectocarpus</taxon>
    </lineage>
</organism>
<comment type="subcellular location">
    <subcellularLocation>
        <location evidence="1 8">Nucleus</location>
    </subcellularLocation>
</comment>
<dbReference type="STRING" id="2880.D8LND0"/>
<dbReference type="Pfam" id="PF08519">
    <property type="entry name" value="RFC1"/>
    <property type="match status" value="1"/>
</dbReference>
<dbReference type="EMBL" id="FN649747">
    <property type="protein sequence ID" value="CBN77287.1"/>
    <property type="molecule type" value="Genomic_DNA"/>
</dbReference>
<feature type="compositionally biased region" description="Low complexity" evidence="9">
    <location>
        <begin position="26"/>
        <end position="50"/>
    </location>
</feature>
<protein>
    <recommendedName>
        <fullName evidence="3 8">Replication factor C subunit 1</fullName>
    </recommendedName>
</protein>
<proteinExistence type="inferred from homology"/>
<dbReference type="InterPro" id="IPR001357">
    <property type="entry name" value="BRCT_dom"/>
</dbReference>
<evidence type="ECO:0000313" key="11">
    <source>
        <dbReference type="EMBL" id="CBN77287.1"/>
    </source>
</evidence>
<dbReference type="PANTHER" id="PTHR23389">
    <property type="entry name" value="CHROMOSOME TRANSMISSION FIDELITY FACTOR 18"/>
    <property type="match status" value="1"/>
</dbReference>
<reference evidence="11 12" key="1">
    <citation type="journal article" date="2010" name="Nature">
        <title>The Ectocarpus genome and the independent evolution of multicellularity in brown algae.</title>
        <authorList>
            <person name="Cock J.M."/>
            <person name="Sterck L."/>
            <person name="Rouze P."/>
            <person name="Scornet D."/>
            <person name="Allen A.E."/>
            <person name="Amoutzias G."/>
            <person name="Anthouard V."/>
            <person name="Artiguenave F."/>
            <person name="Aury J.M."/>
            <person name="Badger J.H."/>
            <person name="Beszteri B."/>
            <person name="Billiau K."/>
            <person name="Bonnet E."/>
            <person name="Bothwell J.H."/>
            <person name="Bowler C."/>
            <person name="Boyen C."/>
            <person name="Brownlee C."/>
            <person name="Carrano C.J."/>
            <person name="Charrier B."/>
            <person name="Cho G.Y."/>
            <person name="Coelho S.M."/>
            <person name="Collen J."/>
            <person name="Corre E."/>
            <person name="Da Silva C."/>
            <person name="Delage L."/>
            <person name="Delaroque N."/>
            <person name="Dittami S.M."/>
            <person name="Doulbeau S."/>
            <person name="Elias M."/>
            <person name="Farnham G."/>
            <person name="Gachon C.M."/>
            <person name="Gschloessl B."/>
            <person name="Heesch S."/>
            <person name="Jabbari K."/>
            <person name="Jubin C."/>
            <person name="Kawai H."/>
            <person name="Kimura K."/>
            <person name="Kloareg B."/>
            <person name="Kupper F.C."/>
            <person name="Lang D."/>
            <person name="Le Bail A."/>
            <person name="Leblanc C."/>
            <person name="Lerouge P."/>
            <person name="Lohr M."/>
            <person name="Lopez P.J."/>
            <person name="Martens C."/>
            <person name="Maumus F."/>
            <person name="Michel G."/>
            <person name="Miranda-Saavedra D."/>
            <person name="Morales J."/>
            <person name="Moreau H."/>
            <person name="Motomura T."/>
            <person name="Nagasato C."/>
            <person name="Napoli C.A."/>
            <person name="Nelson D.R."/>
            <person name="Nyvall-Collen P."/>
            <person name="Peters A.F."/>
            <person name="Pommier C."/>
            <person name="Potin P."/>
            <person name="Poulain J."/>
            <person name="Quesneville H."/>
            <person name="Read B."/>
            <person name="Rensing S.A."/>
            <person name="Ritter A."/>
            <person name="Rousvoal S."/>
            <person name="Samanta M."/>
            <person name="Samson G."/>
            <person name="Schroeder D.C."/>
            <person name="Segurens B."/>
            <person name="Strittmatter M."/>
            <person name="Tonon T."/>
            <person name="Tregear J.W."/>
            <person name="Valentin K."/>
            <person name="von Dassow P."/>
            <person name="Yamagishi T."/>
            <person name="Van de Peer Y."/>
            <person name="Wincker P."/>
        </authorList>
    </citation>
    <scope>NUCLEOTIDE SEQUENCE [LARGE SCALE GENOMIC DNA]</scope>
    <source>
        <strain evidence="12">Ec32 / CCAP1310/4</strain>
    </source>
</reference>
<feature type="compositionally biased region" description="Gly residues" evidence="9">
    <location>
        <begin position="160"/>
        <end position="171"/>
    </location>
</feature>
<dbReference type="CDD" id="cd00009">
    <property type="entry name" value="AAA"/>
    <property type="match status" value="1"/>
</dbReference>
<dbReference type="InParanoid" id="D8LND0"/>
<dbReference type="AlphaFoldDB" id="D8LND0"/>
<evidence type="ECO:0000313" key="12">
    <source>
        <dbReference type="Proteomes" id="UP000002630"/>
    </source>
</evidence>
<keyword evidence="6 8" id="KW-0067">ATP-binding</keyword>
<name>D8LND0_ECTSI</name>
<dbReference type="GO" id="GO:0006260">
    <property type="term" value="P:DNA replication"/>
    <property type="evidence" value="ECO:0007669"/>
    <property type="project" value="UniProtKB-KW"/>
</dbReference>
<dbReference type="InterPro" id="IPR047854">
    <property type="entry name" value="RFC_lid"/>
</dbReference>
<feature type="region of interest" description="Disordered" evidence="9">
    <location>
        <begin position="405"/>
        <end position="433"/>
    </location>
</feature>
<dbReference type="InterPro" id="IPR008921">
    <property type="entry name" value="DNA_pol3_clamp-load_cplx_C"/>
</dbReference>
<evidence type="ECO:0000256" key="2">
    <source>
        <dbReference type="ARBA" id="ARBA00006116"/>
    </source>
</evidence>
<dbReference type="GO" id="GO:0005524">
    <property type="term" value="F:ATP binding"/>
    <property type="evidence" value="ECO:0007669"/>
    <property type="project" value="UniProtKB-UniRule"/>
</dbReference>
<evidence type="ECO:0000256" key="8">
    <source>
        <dbReference type="PIRNR" id="PIRNR036578"/>
    </source>
</evidence>
<dbReference type="Gene3D" id="1.20.272.10">
    <property type="match status" value="1"/>
</dbReference>
<accession>D8LND0</accession>
<dbReference type="Gene3D" id="3.40.50.300">
    <property type="entry name" value="P-loop containing nucleotide triphosphate hydrolases"/>
    <property type="match status" value="1"/>
</dbReference>
<feature type="compositionally biased region" description="Low complexity" evidence="9">
    <location>
        <begin position="96"/>
        <end position="120"/>
    </location>
</feature>
<dbReference type="InterPro" id="IPR013725">
    <property type="entry name" value="DNA_replication_fac_RFC1_C"/>
</dbReference>
<keyword evidence="7 8" id="KW-0539">Nucleus</keyword>
<dbReference type="SMART" id="SM00292">
    <property type="entry name" value="BRCT"/>
    <property type="match status" value="1"/>
</dbReference>
<dbReference type="PROSITE" id="PS50172">
    <property type="entry name" value="BRCT"/>
    <property type="match status" value="1"/>
</dbReference>
<feature type="compositionally biased region" description="Acidic residues" evidence="9">
    <location>
        <begin position="69"/>
        <end position="85"/>
    </location>
</feature>
<dbReference type="InterPro" id="IPR036420">
    <property type="entry name" value="BRCT_dom_sf"/>
</dbReference>
<evidence type="ECO:0000256" key="1">
    <source>
        <dbReference type="ARBA" id="ARBA00004123"/>
    </source>
</evidence>
<evidence type="ECO:0000256" key="5">
    <source>
        <dbReference type="ARBA" id="ARBA00022741"/>
    </source>
</evidence>
<dbReference type="PIRSF" id="PIRSF036578">
    <property type="entry name" value="RFC1"/>
    <property type="match status" value="1"/>
</dbReference>
<feature type="compositionally biased region" description="Gly residues" evidence="9">
    <location>
        <begin position="220"/>
        <end position="229"/>
    </location>
</feature>
<dbReference type="SUPFAM" id="SSF48019">
    <property type="entry name" value="post-AAA+ oligomerization domain-like"/>
    <property type="match status" value="1"/>
</dbReference>
<dbReference type="Proteomes" id="UP000002630">
    <property type="component" value="Linkage Group LG22"/>
</dbReference>
<dbReference type="EMBL" id="FN648641">
    <property type="protein sequence ID" value="CBN77287.1"/>
    <property type="molecule type" value="Genomic_DNA"/>
</dbReference>
<dbReference type="eggNOG" id="KOG1968">
    <property type="taxonomic scope" value="Eukaryota"/>
</dbReference>
<sequence>MDIRSFFGPSSGGAGGAAKPKPKPKTPASASKKGGGQAKSPSKKATASSSIPKNSSKGGVGKMTGSDAKDEESDEDDDDDDADDDVTSKSRKRKSGGSPAPKAAAPPKVAAAAASPSKASVKTKKKRAVVEEDEEDDDVQEVASSKHFSSATTKKKTAAPGGGGGGGGGGSRKTTTSSTVDLGGTSSDEDDAQEEEVAPTPPPKKKPAPASSSGSAKKTPGGGGGGGGFRPAWRGGARLAPPNEGKKEVPVGKEQCLAGKAFVVSGVLDSLGREAAEDLIKQYGGKVTGAVSSRTHFLVLGTVLDDGRPPEEGSKYKRAMVMKTRIIDEDGLFKMLRDSNPKGQQPPGGGSQDPSSAAAAPASKPAVANPYQPKKAVVNPYASMQAAAKKKAAVNPFGAAVIAGGKGKAPAGKSPAGTSSSSSSSSKAAGGARAAAAVRQNPGQMWVDKYKPTSSSGVIGHAGQVKKLKVWLQNWEGWHLKGAKAPTGKDNPGARAALLSGVPGVGKSSTATLVAREMGYHVMELNASDTRSKRSLSEELASVIGNKVLSFTANGGGGGTTTGGFRKQLVVMDEVDGMGGSDRGGIQELILLIKKSRVPIIAICNDRQHQKIRSLVNHCYDLRFARPQKVTIAKRVKAVAKMEGMDVDDNAAEMLVEANGNDIRQVLHALQMWSRKSSKMTYMNLKGGISAIEKDKNQRIGPFDAARSILGGASRTPLRDRYELFFTDYSLLPLLVHQNYLSSLMQVDAKVRTEVTAAASAAVSDADIISGKMRGDVQHWELLPAQAALNVRVGSVGGGSLGFPEFPKWLGNYSRENKRRRLLGELSTHLNASVSGGTEAVRLSYIHFLKRLLTQPLREEGAAGAPACVDLLEEYGLSRDDLFEVLPEFVLSGKGMKRPPPDLFGSLDSKTRSAVTRCYNSQAHKSQALAVALQAPKKAKKRKAPPKSVSMEGKSRSSPAASKKGKATATPRSKKTKK</sequence>
<evidence type="ECO:0000256" key="3">
    <source>
        <dbReference type="ARBA" id="ARBA00020401"/>
    </source>
</evidence>
<comment type="similarity">
    <text evidence="2 8">Belongs to the activator 1 large subunit family.</text>
</comment>
<dbReference type="GO" id="GO:0006281">
    <property type="term" value="P:DNA repair"/>
    <property type="evidence" value="ECO:0007669"/>
    <property type="project" value="InterPro"/>
</dbReference>
<evidence type="ECO:0000256" key="4">
    <source>
        <dbReference type="ARBA" id="ARBA00022705"/>
    </source>
</evidence>
<feature type="compositionally biased region" description="Low complexity" evidence="9">
    <location>
        <begin position="208"/>
        <end position="219"/>
    </location>
</feature>
<evidence type="ECO:0000256" key="9">
    <source>
        <dbReference type="SAM" id="MobiDB-lite"/>
    </source>
</evidence>
<dbReference type="GO" id="GO:0003677">
    <property type="term" value="F:DNA binding"/>
    <property type="evidence" value="ECO:0007669"/>
    <property type="project" value="InterPro"/>
</dbReference>
<dbReference type="InterPro" id="IPR003593">
    <property type="entry name" value="AAA+_ATPase"/>
</dbReference>
<feature type="compositionally biased region" description="Acidic residues" evidence="9">
    <location>
        <begin position="131"/>
        <end position="140"/>
    </location>
</feature>
<feature type="domain" description="BRCT" evidence="10">
    <location>
        <begin position="252"/>
        <end position="337"/>
    </location>
</feature>
<dbReference type="PANTHER" id="PTHR23389:SF6">
    <property type="entry name" value="REPLICATION FACTOR C SUBUNIT 1"/>
    <property type="match status" value="1"/>
</dbReference>
<feature type="compositionally biased region" description="Acidic residues" evidence="9">
    <location>
        <begin position="187"/>
        <end position="197"/>
    </location>
</feature>
<dbReference type="GO" id="GO:0016887">
    <property type="term" value="F:ATP hydrolysis activity"/>
    <property type="evidence" value="ECO:0007669"/>
    <property type="project" value="InterPro"/>
</dbReference>
<dbReference type="OMA" id="QENYLHY"/>
<dbReference type="OrthoDB" id="446168at2759"/>
<feature type="region of interest" description="Disordered" evidence="9">
    <location>
        <begin position="930"/>
        <end position="978"/>
    </location>
</feature>
<dbReference type="SUPFAM" id="SSF52113">
    <property type="entry name" value="BRCT domain"/>
    <property type="match status" value="1"/>
</dbReference>
<evidence type="ECO:0000256" key="6">
    <source>
        <dbReference type="ARBA" id="ARBA00022840"/>
    </source>
</evidence>
<dbReference type="FunCoup" id="D8LND0">
    <property type="interactions" value="400"/>
</dbReference>
<dbReference type="GO" id="GO:0003689">
    <property type="term" value="F:DNA clamp loader activity"/>
    <property type="evidence" value="ECO:0007669"/>
    <property type="project" value="UniProtKB-UniRule"/>
</dbReference>
<feature type="compositionally biased region" description="Low complexity" evidence="9">
    <location>
        <begin position="141"/>
        <end position="152"/>
    </location>
</feature>
<feature type="region of interest" description="Disordered" evidence="9">
    <location>
        <begin position="1"/>
        <end position="251"/>
    </location>
</feature>
<keyword evidence="4 8" id="KW-0235">DNA replication</keyword>
<dbReference type="Gene3D" id="3.40.50.10190">
    <property type="entry name" value="BRCT domain"/>
    <property type="match status" value="1"/>
</dbReference>
<evidence type="ECO:0000256" key="7">
    <source>
        <dbReference type="ARBA" id="ARBA00023242"/>
    </source>
</evidence>